<dbReference type="EMBL" id="SOZI01000085">
    <property type="protein sequence ID" value="TNY19769.1"/>
    <property type="molecule type" value="Genomic_DNA"/>
</dbReference>
<feature type="compositionally biased region" description="Low complexity" evidence="1">
    <location>
        <begin position="475"/>
        <end position="486"/>
    </location>
</feature>
<dbReference type="Pfam" id="PF00314">
    <property type="entry name" value="Thaumatin"/>
    <property type="match status" value="1"/>
</dbReference>
<dbReference type="OrthoDB" id="430315at2759"/>
<dbReference type="STRING" id="5288.A0A5C5FTV9"/>
<dbReference type="SMART" id="SM00205">
    <property type="entry name" value="THN"/>
    <property type="match status" value="1"/>
</dbReference>
<comment type="caution">
    <text evidence="4">The sequence shown here is derived from an EMBL/GenBank/DDBJ whole genome shotgun (WGS) entry which is preliminary data.</text>
</comment>
<reference evidence="4 5" key="1">
    <citation type="submission" date="2019-03" db="EMBL/GenBank/DDBJ databases">
        <title>Rhodosporidium diobovatum UCD-FST 08-225 genome sequencing, assembly, and annotation.</title>
        <authorList>
            <person name="Fakankun I.U."/>
            <person name="Fristensky B."/>
            <person name="Levin D.B."/>
        </authorList>
    </citation>
    <scope>NUCLEOTIDE SEQUENCE [LARGE SCALE GENOMIC DNA]</scope>
    <source>
        <strain evidence="4 5">UCD-FST 08-225</strain>
    </source>
</reference>
<dbReference type="InterPro" id="IPR037176">
    <property type="entry name" value="Osmotin/thaumatin-like_sf"/>
</dbReference>
<feature type="compositionally biased region" description="Low complexity" evidence="1">
    <location>
        <begin position="327"/>
        <end position="370"/>
    </location>
</feature>
<accession>A0A5C5FTV9</accession>
<dbReference type="PROSITE" id="PS51367">
    <property type="entry name" value="THAUMATIN_2"/>
    <property type="match status" value="1"/>
</dbReference>
<dbReference type="SUPFAM" id="SSF49870">
    <property type="entry name" value="Osmotin, thaumatin-like protein"/>
    <property type="match status" value="1"/>
</dbReference>
<keyword evidence="2" id="KW-0812">Transmembrane</keyword>
<sequence length="524" mass="52899">MRHVLLAAFALVTLPSRGSAERTIKVVNQCTYDVWPVAVPFGEQKQEYSDDRGWEAKAGSTKAITVPSDWIGRIWGRHGCVPGADGSTVACVTGACLDNALQCADNELGGGATSAEIRLQSQQSGQYDLYGLTNGGGWGVPIGIKPQAKGCDAVSCTPTLATCPDDKLKLQDSYGNVLGCNSACYGGIGDSNVQCCKGDYENAASCTPDLIEYYAYFKQGCPTSSAYFQDARAGQETVNYICKSASDPGFTVTFCPDGDGDSAGELSGSTGGSQNGTESGDASASGGGGKSAGGPTASSPTTVPTGLPAVTSAASVDVSSAIAQHSSSAQNATSGGAGSSAASPSAGSTSTSPSASPASSTSSDDSTSAESADDSESTTSGSLVPGLSNTMLAVVVGGVAALLVVGAVIAFCVMRRKNRATAQQRQTAAATPQSDEEAATGRSTAAAAGMGKHPGQSFNALARSRSERDRRALLSSSEEGSSSDFSGSEEDEKYARSRRGSVSSAASGRSAVSQRSSATRASRR</sequence>
<keyword evidence="3" id="KW-0732">Signal</keyword>
<organism evidence="4 5">
    <name type="scientific">Rhodotorula diobovata</name>
    <dbReference type="NCBI Taxonomy" id="5288"/>
    <lineage>
        <taxon>Eukaryota</taxon>
        <taxon>Fungi</taxon>
        <taxon>Dikarya</taxon>
        <taxon>Basidiomycota</taxon>
        <taxon>Pucciniomycotina</taxon>
        <taxon>Microbotryomycetes</taxon>
        <taxon>Sporidiobolales</taxon>
        <taxon>Sporidiobolaceae</taxon>
        <taxon>Rhodotorula</taxon>
    </lineage>
</organism>
<feature type="compositionally biased region" description="Low complexity" evidence="1">
    <location>
        <begin position="500"/>
        <end position="524"/>
    </location>
</feature>
<evidence type="ECO:0000256" key="3">
    <source>
        <dbReference type="SAM" id="SignalP"/>
    </source>
</evidence>
<dbReference type="Gene3D" id="2.60.110.10">
    <property type="entry name" value="Thaumatin"/>
    <property type="match status" value="1"/>
</dbReference>
<evidence type="ECO:0000256" key="1">
    <source>
        <dbReference type="SAM" id="MobiDB-lite"/>
    </source>
</evidence>
<dbReference type="InterPro" id="IPR001938">
    <property type="entry name" value="Thaumatin"/>
</dbReference>
<gene>
    <name evidence="4" type="ORF">DMC30DRAFT_287996</name>
</gene>
<evidence type="ECO:0000256" key="2">
    <source>
        <dbReference type="SAM" id="Phobius"/>
    </source>
</evidence>
<evidence type="ECO:0000313" key="5">
    <source>
        <dbReference type="Proteomes" id="UP000311382"/>
    </source>
</evidence>
<keyword evidence="2" id="KW-1133">Transmembrane helix</keyword>
<dbReference type="PANTHER" id="PTHR31013:SF2">
    <property type="entry name" value="THAUMATIN-LIKE PROTEIN"/>
    <property type="match status" value="1"/>
</dbReference>
<name>A0A5C5FTV9_9BASI</name>
<feature type="chain" id="PRO_5022869796" evidence="3">
    <location>
        <begin position="21"/>
        <end position="524"/>
    </location>
</feature>
<proteinExistence type="predicted"/>
<feature type="compositionally biased region" description="Low complexity" evidence="1">
    <location>
        <begin position="422"/>
        <end position="431"/>
    </location>
</feature>
<feature type="region of interest" description="Disordered" evidence="1">
    <location>
        <begin position="261"/>
        <end position="308"/>
    </location>
</feature>
<keyword evidence="5" id="KW-1185">Reference proteome</keyword>
<feature type="compositionally biased region" description="Low complexity" evidence="1">
    <location>
        <begin position="440"/>
        <end position="449"/>
    </location>
</feature>
<protein>
    <submittedName>
        <fullName evidence="4">Thaumatin family-domain-containing protein</fullName>
    </submittedName>
</protein>
<feature type="region of interest" description="Disordered" evidence="1">
    <location>
        <begin position="327"/>
        <end position="385"/>
    </location>
</feature>
<dbReference type="PANTHER" id="PTHR31013">
    <property type="entry name" value="THAUMATIN FAMILY PROTEIN-RELATED"/>
    <property type="match status" value="1"/>
</dbReference>
<feature type="region of interest" description="Disordered" evidence="1">
    <location>
        <begin position="422"/>
        <end position="524"/>
    </location>
</feature>
<feature type="transmembrane region" description="Helical" evidence="2">
    <location>
        <begin position="391"/>
        <end position="414"/>
    </location>
</feature>
<dbReference type="AlphaFoldDB" id="A0A5C5FTV9"/>
<feature type="signal peptide" evidence="3">
    <location>
        <begin position="1"/>
        <end position="20"/>
    </location>
</feature>
<dbReference type="Proteomes" id="UP000311382">
    <property type="component" value="Unassembled WGS sequence"/>
</dbReference>
<evidence type="ECO:0000313" key="4">
    <source>
        <dbReference type="EMBL" id="TNY19769.1"/>
    </source>
</evidence>
<keyword evidence="2" id="KW-0472">Membrane</keyword>
<dbReference type="CDD" id="cd12087">
    <property type="entry name" value="TM_EGFR-like"/>
    <property type="match status" value="1"/>
</dbReference>